<feature type="compositionally biased region" description="Basic residues" evidence="1">
    <location>
        <begin position="159"/>
        <end position="173"/>
    </location>
</feature>
<dbReference type="EMBL" id="KZ857414">
    <property type="protein sequence ID" value="RDX48061.1"/>
    <property type="molecule type" value="Genomic_DNA"/>
</dbReference>
<feature type="compositionally biased region" description="Basic and acidic residues" evidence="1">
    <location>
        <begin position="275"/>
        <end position="286"/>
    </location>
</feature>
<dbReference type="Proteomes" id="UP000256964">
    <property type="component" value="Unassembled WGS sequence"/>
</dbReference>
<feature type="compositionally biased region" description="Basic and acidic residues" evidence="1">
    <location>
        <begin position="253"/>
        <end position="264"/>
    </location>
</feature>
<name>A0A371D694_9APHY</name>
<evidence type="ECO:0000256" key="2">
    <source>
        <dbReference type="SAM" id="Phobius"/>
    </source>
</evidence>
<feature type="transmembrane region" description="Helical" evidence="2">
    <location>
        <begin position="68"/>
        <end position="86"/>
    </location>
</feature>
<keyword evidence="4" id="KW-1185">Reference proteome</keyword>
<evidence type="ECO:0000313" key="4">
    <source>
        <dbReference type="Proteomes" id="UP000256964"/>
    </source>
</evidence>
<proteinExistence type="predicted"/>
<dbReference type="OrthoDB" id="2502792at2759"/>
<accession>A0A371D694</accession>
<keyword evidence="2" id="KW-0812">Transmembrane</keyword>
<feature type="compositionally biased region" description="Basic and acidic residues" evidence="1">
    <location>
        <begin position="176"/>
        <end position="189"/>
    </location>
</feature>
<reference evidence="3 4" key="1">
    <citation type="journal article" date="2018" name="Biotechnol. Biofuels">
        <title>Integrative visual omics of the white-rot fungus Polyporus brumalis exposes the biotechnological potential of its oxidative enzymes for delignifying raw plant biomass.</title>
        <authorList>
            <person name="Miyauchi S."/>
            <person name="Rancon A."/>
            <person name="Drula E."/>
            <person name="Hage H."/>
            <person name="Chaduli D."/>
            <person name="Favel A."/>
            <person name="Grisel S."/>
            <person name="Henrissat B."/>
            <person name="Herpoel-Gimbert I."/>
            <person name="Ruiz-Duenas F.J."/>
            <person name="Chevret D."/>
            <person name="Hainaut M."/>
            <person name="Lin J."/>
            <person name="Wang M."/>
            <person name="Pangilinan J."/>
            <person name="Lipzen A."/>
            <person name="Lesage-Meessen L."/>
            <person name="Navarro D."/>
            <person name="Riley R."/>
            <person name="Grigoriev I.V."/>
            <person name="Zhou S."/>
            <person name="Raouche S."/>
            <person name="Rosso M.N."/>
        </authorList>
    </citation>
    <scope>NUCLEOTIDE SEQUENCE [LARGE SCALE GENOMIC DNA]</scope>
    <source>
        <strain evidence="3 4">BRFM 1820</strain>
    </source>
</reference>
<evidence type="ECO:0000313" key="3">
    <source>
        <dbReference type="EMBL" id="RDX48061.1"/>
    </source>
</evidence>
<sequence>MADFDLNVDTTYLQRFLDPILNYLSSVLPPPMFSIVETLITHSVNLLAALYNIVSSFASSQGWDTQKMLPPIITLLMAYLALVSFYRTTGWMIRTTFWFVKWGGILAALAAGAGYFMGTQGNGVGAHNGNGGGGGLLSLLSSAFLGMLNQDSSPSSGSGRKRSTRSSRPRRQTSARQEKEKDRPKSWESWDKHREWQYTADAAARDDAARANEGVQEAVQKVAGFVQEALGSGWWETVKGALEGSGVVGSSGREQEGSEPHPQPEEAPPQRRAKQKQDAKGRGSSR</sequence>
<gene>
    <name evidence="3" type="ORF">OH76DRAFT_696636</name>
</gene>
<dbReference type="AlphaFoldDB" id="A0A371D694"/>
<feature type="transmembrane region" description="Helical" evidence="2">
    <location>
        <begin position="98"/>
        <end position="117"/>
    </location>
</feature>
<evidence type="ECO:0000256" key="1">
    <source>
        <dbReference type="SAM" id="MobiDB-lite"/>
    </source>
</evidence>
<keyword evidence="2" id="KW-0472">Membrane</keyword>
<feature type="region of interest" description="Disordered" evidence="1">
    <location>
        <begin position="243"/>
        <end position="286"/>
    </location>
</feature>
<organism evidence="3 4">
    <name type="scientific">Lentinus brumalis</name>
    <dbReference type="NCBI Taxonomy" id="2498619"/>
    <lineage>
        <taxon>Eukaryota</taxon>
        <taxon>Fungi</taxon>
        <taxon>Dikarya</taxon>
        <taxon>Basidiomycota</taxon>
        <taxon>Agaricomycotina</taxon>
        <taxon>Agaricomycetes</taxon>
        <taxon>Polyporales</taxon>
        <taxon>Polyporaceae</taxon>
        <taxon>Lentinus</taxon>
    </lineage>
</organism>
<keyword evidence="2" id="KW-1133">Transmembrane helix</keyword>
<protein>
    <submittedName>
        <fullName evidence="3">Uncharacterized protein</fullName>
    </submittedName>
</protein>
<feature type="region of interest" description="Disordered" evidence="1">
    <location>
        <begin position="150"/>
        <end position="189"/>
    </location>
</feature>